<reference evidence="1 2" key="1">
    <citation type="submission" date="2009-08" db="EMBL/GenBank/DDBJ databases">
        <title>The draft genome of Rhodobacter sp. SW2.</title>
        <authorList>
            <consortium name="US DOE Joint Genome Institute (JGI-PGF)"/>
            <person name="Lucas S."/>
            <person name="Copeland A."/>
            <person name="Lapidus A."/>
            <person name="Glavina del Rio T."/>
            <person name="Tice H."/>
            <person name="Bruce D."/>
            <person name="Goodwin L."/>
            <person name="Pitluck S."/>
            <person name="Larimer F."/>
            <person name="Land M.L."/>
            <person name="Hauser L."/>
            <person name="Emerson D."/>
        </authorList>
    </citation>
    <scope>NUCLEOTIDE SEQUENCE [LARGE SCALE GENOMIC DNA]</scope>
    <source>
        <strain evidence="1 2">SW2</strain>
    </source>
</reference>
<dbReference type="AlphaFoldDB" id="C8S3J1"/>
<proteinExistence type="predicted"/>
<sequence>MTARFLHFITGETALAFPFGKSKTAAQSRAVAQNMRDI</sequence>
<organism evidence="1 2">
    <name type="scientific">Rhodobacter ferrooxidans</name>
    <dbReference type="NCBI Taxonomy" id="371731"/>
    <lineage>
        <taxon>Bacteria</taxon>
        <taxon>Pseudomonadati</taxon>
        <taxon>Pseudomonadota</taxon>
        <taxon>Alphaproteobacteria</taxon>
        <taxon>Rhodobacterales</taxon>
        <taxon>Rhodobacter group</taxon>
        <taxon>Rhodobacter</taxon>
    </lineage>
</organism>
<dbReference type="EMBL" id="ACYY01000019">
    <property type="protein sequence ID" value="EEW24439.1"/>
    <property type="molecule type" value="Genomic_DNA"/>
</dbReference>
<gene>
    <name evidence="1" type="ORF">Rsw2DRAFT_2619</name>
</gene>
<dbReference type="Proteomes" id="UP000010121">
    <property type="component" value="Unassembled WGS sequence"/>
</dbReference>
<keyword evidence="2" id="KW-1185">Reference proteome</keyword>
<name>C8S3J1_9RHOB</name>
<comment type="caution">
    <text evidence="1">The sequence shown here is derived from an EMBL/GenBank/DDBJ whole genome shotgun (WGS) entry which is preliminary data.</text>
</comment>
<protein>
    <submittedName>
        <fullName evidence="1">Uncharacterized protein</fullName>
    </submittedName>
</protein>
<evidence type="ECO:0000313" key="1">
    <source>
        <dbReference type="EMBL" id="EEW24439.1"/>
    </source>
</evidence>
<evidence type="ECO:0000313" key="2">
    <source>
        <dbReference type="Proteomes" id="UP000010121"/>
    </source>
</evidence>
<accession>C8S3J1</accession>